<gene>
    <name evidence="1" type="ORF">ACFQ1T_06220</name>
</gene>
<accession>A0ABW3GFR4</accession>
<comment type="caution">
    <text evidence="1">The sequence shown here is derived from an EMBL/GenBank/DDBJ whole genome shotgun (WGS) entry which is preliminary data.</text>
</comment>
<evidence type="ECO:0000313" key="1">
    <source>
        <dbReference type="EMBL" id="MFD0929372.1"/>
    </source>
</evidence>
<keyword evidence="2" id="KW-1185">Reference proteome</keyword>
<dbReference type="Proteomes" id="UP001597106">
    <property type="component" value="Unassembled WGS sequence"/>
</dbReference>
<sequence>MVTRKFQRWMARMALMAIMLAALVPTLSLAFPMQAGKSFIQEVCSSQGSKLVIQVITTQGKLRATLIDYQPSQKPVSLGHHLNHCPFCHMAMDDVVLPQPNPAYILFQQAQAEIALSSYQAPVVASVYSTAHPTRAPPLTPHYSI</sequence>
<dbReference type="InterPro" id="IPR021333">
    <property type="entry name" value="DUF2946"/>
</dbReference>
<dbReference type="RefSeq" id="WP_379074894.1">
    <property type="nucleotide sequence ID" value="NZ_JBHTJW010000002.1"/>
</dbReference>
<organism evidence="1 2">
    <name type="scientific">Methylophilus glucosoxydans</name>
    <dbReference type="NCBI Taxonomy" id="752553"/>
    <lineage>
        <taxon>Bacteria</taxon>
        <taxon>Pseudomonadati</taxon>
        <taxon>Pseudomonadota</taxon>
        <taxon>Betaproteobacteria</taxon>
        <taxon>Nitrosomonadales</taxon>
        <taxon>Methylophilaceae</taxon>
        <taxon>Methylophilus</taxon>
    </lineage>
</organism>
<evidence type="ECO:0000313" key="2">
    <source>
        <dbReference type="Proteomes" id="UP001597106"/>
    </source>
</evidence>
<reference evidence="2" key="1">
    <citation type="journal article" date="2019" name="Int. J. Syst. Evol. Microbiol.">
        <title>The Global Catalogue of Microorganisms (GCM) 10K type strain sequencing project: providing services to taxonomists for standard genome sequencing and annotation.</title>
        <authorList>
            <consortium name="The Broad Institute Genomics Platform"/>
            <consortium name="The Broad Institute Genome Sequencing Center for Infectious Disease"/>
            <person name="Wu L."/>
            <person name="Ma J."/>
        </authorList>
    </citation>
    <scope>NUCLEOTIDE SEQUENCE [LARGE SCALE GENOMIC DNA]</scope>
    <source>
        <strain evidence="2">CCUG 59685</strain>
    </source>
</reference>
<dbReference type="Pfam" id="PF11162">
    <property type="entry name" value="DUF2946"/>
    <property type="match status" value="1"/>
</dbReference>
<protein>
    <submittedName>
        <fullName evidence="1">DUF2946 domain-containing protein</fullName>
    </submittedName>
</protein>
<name>A0ABW3GFR4_9PROT</name>
<proteinExistence type="predicted"/>
<dbReference type="EMBL" id="JBHTJW010000002">
    <property type="protein sequence ID" value="MFD0929372.1"/>
    <property type="molecule type" value="Genomic_DNA"/>
</dbReference>